<comment type="caution">
    <text evidence="2">The sequence shown here is derived from an EMBL/GenBank/DDBJ whole genome shotgun (WGS) entry which is preliminary data.</text>
</comment>
<evidence type="ECO:0000313" key="2">
    <source>
        <dbReference type="EMBL" id="PRZ47497.1"/>
    </source>
</evidence>
<dbReference type="PROSITE" id="PS51197">
    <property type="entry name" value="HTH_RRF2_2"/>
    <property type="match status" value="1"/>
</dbReference>
<dbReference type="EMBL" id="PVUF01000006">
    <property type="protein sequence ID" value="PRZ47497.1"/>
    <property type="molecule type" value="Genomic_DNA"/>
</dbReference>
<gene>
    <name evidence="2" type="ORF">CLV89_10629</name>
</gene>
<dbReference type="PANTHER" id="PTHR33221:SF4">
    <property type="entry name" value="HTH-TYPE TRANSCRIPTIONAL REPRESSOR NSRR"/>
    <property type="match status" value="1"/>
</dbReference>
<evidence type="ECO:0000256" key="1">
    <source>
        <dbReference type="ARBA" id="ARBA00023125"/>
    </source>
</evidence>
<dbReference type="NCBIfam" id="TIGR00738">
    <property type="entry name" value="rrf2_super"/>
    <property type="match status" value="1"/>
</dbReference>
<dbReference type="SUPFAM" id="SSF46785">
    <property type="entry name" value="Winged helix' DNA-binding domain"/>
    <property type="match status" value="1"/>
</dbReference>
<dbReference type="Pfam" id="PF02082">
    <property type="entry name" value="Rrf2"/>
    <property type="match status" value="1"/>
</dbReference>
<dbReference type="InterPro" id="IPR036388">
    <property type="entry name" value="WH-like_DNA-bd_sf"/>
</dbReference>
<dbReference type="Proteomes" id="UP000237718">
    <property type="component" value="Unassembled WGS sequence"/>
</dbReference>
<dbReference type="InterPro" id="IPR036390">
    <property type="entry name" value="WH_DNA-bd_sf"/>
</dbReference>
<reference evidence="2 3" key="1">
    <citation type="submission" date="2018-03" db="EMBL/GenBank/DDBJ databases">
        <title>Genomic Encyclopedia of Archaeal and Bacterial Type Strains, Phase II (KMG-II): from individual species to whole genera.</title>
        <authorList>
            <person name="Goeker M."/>
        </authorList>
    </citation>
    <scope>NUCLEOTIDE SEQUENCE [LARGE SCALE GENOMIC DNA]</scope>
    <source>
        <strain evidence="2 3">DSM 25328</strain>
    </source>
</reference>
<sequence>MRITKRTNIAVRLLMYCALHEGRLVTKSEIAQRCNISENHLAQVVNQLSQLGFLKTQRGRNGGLTLGRTASDICIGDVFRQVEGGLPMVECFADADNTCPLVAACRLRDALTRAGEAFYTALDGVRLDSLTCDNFELQRILAPMSCPGPEAAAHA</sequence>
<dbReference type="RefSeq" id="WP_106163769.1">
    <property type="nucleotide sequence ID" value="NZ_PVUF01000006.1"/>
</dbReference>
<dbReference type="Gene3D" id="1.10.10.10">
    <property type="entry name" value="Winged helix-like DNA-binding domain superfamily/Winged helix DNA-binding domain"/>
    <property type="match status" value="1"/>
</dbReference>
<name>A0A2T1AG25_TRISK</name>
<dbReference type="GO" id="GO:0005829">
    <property type="term" value="C:cytosol"/>
    <property type="evidence" value="ECO:0007669"/>
    <property type="project" value="TreeGrafter"/>
</dbReference>
<organism evidence="2 3">
    <name type="scientific">Tritonibacter scottomollicae</name>
    <name type="common">Epibacterium scottomollicae</name>
    <dbReference type="NCBI Taxonomy" id="483013"/>
    <lineage>
        <taxon>Bacteria</taxon>
        <taxon>Pseudomonadati</taxon>
        <taxon>Pseudomonadota</taxon>
        <taxon>Alphaproteobacteria</taxon>
        <taxon>Rhodobacterales</taxon>
        <taxon>Paracoccaceae</taxon>
        <taxon>Tritonibacter</taxon>
    </lineage>
</organism>
<dbReference type="PANTHER" id="PTHR33221">
    <property type="entry name" value="WINGED HELIX-TURN-HELIX TRANSCRIPTIONAL REGULATOR, RRF2 FAMILY"/>
    <property type="match status" value="1"/>
</dbReference>
<dbReference type="InterPro" id="IPR000944">
    <property type="entry name" value="Tscrpt_reg_Rrf2"/>
</dbReference>
<dbReference type="OrthoDB" id="9795923at2"/>
<keyword evidence="1" id="KW-0238">DNA-binding</keyword>
<dbReference type="GO" id="GO:0003700">
    <property type="term" value="F:DNA-binding transcription factor activity"/>
    <property type="evidence" value="ECO:0007669"/>
    <property type="project" value="TreeGrafter"/>
</dbReference>
<accession>A0A2T1AG25</accession>
<protein>
    <submittedName>
        <fullName evidence="2">BadM/Rrf2 family transcriptional regulator</fullName>
    </submittedName>
</protein>
<proteinExistence type="predicted"/>
<dbReference type="AlphaFoldDB" id="A0A2T1AG25"/>
<evidence type="ECO:0000313" key="3">
    <source>
        <dbReference type="Proteomes" id="UP000237718"/>
    </source>
</evidence>
<dbReference type="GO" id="GO:0003677">
    <property type="term" value="F:DNA binding"/>
    <property type="evidence" value="ECO:0007669"/>
    <property type="project" value="UniProtKB-KW"/>
</dbReference>